<keyword evidence="3" id="KW-1185">Reference proteome</keyword>
<dbReference type="Gene3D" id="3.90.1200.10">
    <property type="match status" value="1"/>
</dbReference>
<dbReference type="SUPFAM" id="SSF56112">
    <property type="entry name" value="Protein kinase-like (PK-like)"/>
    <property type="match status" value="1"/>
</dbReference>
<proteinExistence type="predicted"/>
<accession>A0AAJ1WSG2</accession>
<evidence type="ECO:0000259" key="1">
    <source>
        <dbReference type="Pfam" id="PF01636"/>
    </source>
</evidence>
<dbReference type="Pfam" id="PF01636">
    <property type="entry name" value="APH"/>
    <property type="match status" value="1"/>
</dbReference>
<gene>
    <name evidence="2" type="ORF">J2Z48_001511</name>
</gene>
<dbReference type="AlphaFoldDB" id="A0AAJ1WSG2"/>
<dbReference type="Proteomes" id="UP001238450">
    <property type="component" value="Unassembled WGS sequence"/>
</dbReference>
<dbReference type="InterPro" id="IPR002575">
    <property type="entry name" value="Aminoglycoside_PTrfase"/>
</dbReference>
<sequence length="144" mass="16462">MSEGRIRDVIEPIWPVAQKNSSTLLHGDFWPGNLLWKDGQLIGIIDWEDVAFGDPLADVANSRLEILWHFGMSAMNDFTAQYQSIMPTIDFENLPFWDLCAALRPTSKMNTWGLDEITLKRMRKSHSLFVKQAVRKILSSNISP</sequence>
<evidence type="ECO:0000313" key="3">
    <source>
        <dbReference type="Proteomes" id="UP001238450"/>
    </source>
</evidence>
<dbReference type="GO" id="GO:0016301">
    <property type="term" value="F:kinase activity"/>
    <property type="evidence" value="ECO:0007669"/>
    <property type="project" value="UniProtKB-KW"/>
</dbReference>
<dbReference type="EMBL" id="JAUSUV010000006">
    <property type="protein sequence ID" value="MDQ0417338.1"/>
    <property type="molecule type" value="Genomic_DNA"/>
</dbReference>
<reference evidence="2 3" key="1">
    <citation type="submission" date="2023-07" db="EMBL/GenBank/DDBJ databases">
        <title>Genomic Encyclopedia of Type Strains, Phase IV (KMG-IV): sequencing the most valuable type-strain genomes for metagenomic binning, comparative biology and taxonomic classification.</title>
        <authorList>
            <person name="Goeker M."/>
        </authorList>
    </citation>
    <scope>NUCLEOTIDE SEQUENCE [LARGE SCALE GENOMIC DNA]</scope>
    <source>
        <strain evidence="2 3">DSM 46876</strain>
    </source>
</reference>
<dbReference type="InterPro" id="IPR011009">
    <property type="entry name" value="Kinase-like_dom_sf"/>
</dbReference>
<comment type="caution">
    <text evidence="2">The sequence shown here is derived from an EMBL/GenBank/DDBJ whole genome shotgun (WGS) entry which is preliminary data.</text>
</comment>
<name>A0AAJ1WSG2_9BACL</name>
<protein>
    <submittedName>
        <fullName evidence="2">Aminoglycoside phosphotransferase (APT) family kinase protein</fullName>
    </submittedName>
</protein>
<keyword evidence="2" id="KW-0808">Transferase</keyword>
<evidence type="ECO:0000313" key="2">
    <source>
        <dbReference type="EMBL" id="MDQ0417338.1"/>
    </source>
</evidence>
<organism evidence="2 3">
    <name type="scientific">Croceifilum oryzae</name>
    <dbReference type="NCBI Taxonomy" id="1553429"/>
    <lineage>
        <taxon>Bacteria</taxon>
        <taxon>Bacillati</taxon>
        <taxon>Bacillota</taxon>
        <taxon>Bacilli</taxon>
        <taxon>Bacillales</taxon>
        <taxon>Thermoactinomycetaceae</taxon>
        <taxon>Croceifilum</taxon>
    </lineage>
</organism>
<feature type="domain" description="Aminoglycoside phosphotransferase" evidence="1">
    <location>
        <begin position="19"/>
        <end position="65"/>
    </location>
</feature>
<keyword evidence="2" id="KW-0418">Kinase</keyword>